<accession>A0A2M9ZE55</accession>
<dbReference type="PANTHER" id="PTHR43445">
    <property type="entry name" value="UDP-N-ACETYLMURAMATE--L-ALANINE LIGASE-RELATED"/>
    <property type="match status" value="1"/>
</dbReference>
<organism evidence="3 4">
    <name type="scientific">Leptospira wolffii</name>
    <dbReference type="NCBI Taxonomy" id="409998"/>
    <lineage>
        <taxon>Bacteria</taxon>
        <taxon>Pseudomonadati</taxon>
        <taxon>Spirochaetota</taxon>
        <taxon>Spirochaetia</taxon>
        <taxon>Leptospirales</taxon>
        <taxon>Leptospiraceae</taxon>
        <taxon>Leptospira</taxon>
    </lineage>
</organism>
<evidence type="ECO:0000313" key="3">
    <source>
        <dbReference type="EMBL" id="PJZ66721.1"/>
    </source>
</evidence>
<sequence>MKIHLIGIGGIAMGNLASMLRSLGHEVSGSDAGVYPPMSDKLKEWKIPYSEGFDASRIAGKDLIVVGNAISRGNPEVEEVLNSGAEYVSMSAALEKYILAGKKVVVVAGTHGKTTTTFLIHHLLKESGLKPGLFVGGIRKDGFPGFEFTDGKYFVIEGDEYDTAFFDKASKFLHYRPTYAVLNALDFDHADIFKDIGEIETMFSRLLRLVPSNGKAYYWAGAANLKRICNEASKFLKSEPFDFNKKGSVLSWRKGSLMSGDRVLRPRFFGNHNYRNAEVALRVCEEILQKEKIPNARERLLDALETFSGVKRRQDILFESPKSILVEDFAHHPVAVEETIKSVKQAFPGFKIISLFEPRSATSHRNVFQKEYSFAFKGSAVTLITEIHNLKKVSKENRLDVKKLVLKLPKHSGTLPFYCKDPKDLVSKLRKILPQFEKDKILILAMSNGAFGGIYPSLKELSESRK</sequence>
<proteinExistence type="predicted"/>
<feature type="domain" description="Mur ligase N-terminal catalytic" evidence="1">
    <location>
        <begin position="2"/>
        <end position="97"/>
    </location>
</feature>
<evidence type="ECO:0000313" key="4">
    <source>
        <dbReference type="Proteomes" id="UP000231912"/>
    </source>
</evidence>
<dbReference type="Pfam" id="PF01225">
    <property type="entry name" value="Mur_ligase"/>
    <property type="match status" value="1"/>
</dbReference>
<dbReference type="InterPro" id="IPR013221">
    <property type="entry name" value="Mur_ligase_cen"/>
</dbReference>
<dbReference type="SUPFAM" id="SSF53623">
    <property type="entry name" value="MurD-like peptide ligases, catalytic domain"/>
    <property type="match status" value="1"/>
</dbReference>
<dbReference type="Gene3D" id="3.90.190.20">
    <property type="entry name" value="Mur ligase, C-terminal domain"/>
    <property type="match status" value="1"/>
</dbReference>
<dbReference type="GO" id="GO:0016881">
    <property type="term" value="F:acid-amino acid ligase activity"/>
    <property type="evidence" value="ECO:0007669"/>
    <property type="project" value="InterPro"/>
</dbReference>
<dbReference type="Proteomes" id="UP000231912">
    <property type="component" value="Unassembled WGS sequence"/>
</dbReference>
<dbReference type="InterPro" id="IPR036565">
    <property type="entry name" value="Mur-like_cat_sf"/>
</dbReference>
<keyword evidence="3" id="KW-0436">Ligase</keyword>
<reference evidence="3 4" key="1">
    <citation type="submission" date="2017-07" db="EMBL/GenBank/DDBJ databases">
        <title>Leptospira spp. isolated from tropical soils.</title>
        <authorList>
            <person name="Thibeaux R."/>
            <person name="Iraola G."/>
            <person name="Ferres I."/>
            <person name="Bierque E."/>
            <person name="Girault D."/>
            <person name="Soupe-Gilbert M.-E."/>
            <person name="Picardeau M."/>
            <person name="Goarant C."/>
        </authorList>
    </citation>
    <scope>NUCLEOTIDE SEQUENCE [LARGE SCALE GENOMIC DNA]</scope>
    <source>
        <strain evidence="3 4">FH2-C-A2</strain>
    </source>
</reference>
<dbReference type="AlphaFoldDB" id="A0A2M9ZE55"/>
<dbReference type="InterPro" id="IPR000713">
    <property type="entry name" value="Mur_ligase_N"/>
</dbReference>
<comment type="caution">
    <text evidence="3">The sequence shown here is derived from an EMBL/GenBank/DDBJ whole genome shotgun (WGS) entry which is preliminary data.</text>
</comment>
<dbReference type="Gene3D" id="3.40.1190.10">
    <property type="entry name" value="Mur-like, catalytic domain"/>
    <property type="match status" value="1"/>
</dbReference>
<dbReference type="SUPFAM" id="SSF53244">
    <property type="entry name" value="MurD-like peptide ligases, peptide-binding domain"/>
    <property type="match status" value="1"/>
</dbReference>
<evidence type="ECO:0000259" key="2">
    <source>
        <dbReference type="Pfam" id="PF08245"/>
    </source>
</evidence>
<dbReference type="RefSeq" id="WP_100757321.1">
    <property type="nucleotide sequence ID" value="NZ_NPDT01000001.1"/>
</dbReference>
<dbReference type="GO" id="GO:0005524">
    <property type="term" value="F:ATP binding"/>
    <property type="evidence" value="ECO:0007669"/>
    <property type="project" value="InterPro"/>
</dbReference>
<protein>
    <submittedName>
        <fullName evidence="3">UDP-N-acetylmuramate--alanine ligase</fullName>
    </submittedName>
</protein>
<dbReference type="Gene3D" id="3.40.50.720">
    <property type="entry name" value="NAD(P)-binding Rossmann-like Domain"/>
    <property type="match status" value="1"/>
</dbReference>
<dbReference type="EMBL" id="NPDT01000001">
    <property type="protein sequence ID" value="PJZ66721.1"/>
    <property type="molecule type" value="Genomic_DNA"/>
</dbReference>
<name>A0A2M9ZE55_9LEPT</name>
<dbReference type="SUPFAM" id="SSF51984">
    <property type="entry name" value="MurCD N-terminal domain"/>
    <property type="match status" value="1"/>
</dbReference>
<dbReference type="Pfam" id="PF08245">
    <property type="entry name" value="Mur_ligase_M"/>
    <property type="match status" value="1"/>
</dbReference>
<dbReference type="PANTHER" id="PTHR43445:SF5">
    <property type="entry name" value="UDP-N-ACETYLMURAMATE--L-ALANYL-GAMMA-D-GLUTAMYL-MESO-2,6-DIAMINOHEPTANDIOATE LIGASE"/>
    <property type="match status" value="1"/>
</dbReference>
<evidence type="ECO:0000259" key="1">
    <source>
        <dbReference type="Pfam" id="PF01225"/>
    </source>
</evidence>
<feature type="domain" description="Mur ligase central" evidence="2">
    <location>
        <begin position="107"/>
        <end position="281"/>
    </location>
</feature>
<dbReference type="InterPro" id="IPR050061">
    <property type="entry name" value="MurCDEF_pg_biosynth"/>
</dbReference>
<gene>
    <name evidence="3" type="ORF">CH371_01030</name>
</gene>
<dbReference type="InterPro" id="IPR036615">
    <property type="entry name" value="Mur_ligase_C_dom_sf"/>
</dbReference>